<gene>
    <name evidence="2" type="ORF">CAOG_002271</name>
</gene>
<dbReference type="EMBL" id="KE346362">
    <property type="protein sequence ID" value="KJE91082.1"/>
    <property type="molecule type" value="Genomic_DNA"/>
</dbReference>
<accession>A0A0D2VLU4</accession>
<dbReference type="InParanoid" id="A0A0D2VLU4"/>
<feature type="compositionally biased region" description="Polar residues" evidence="1">
    <location>
        <begin position="358"/>
        <end position="385"/>
    </location>
</feature>
<evidence type="ECO:0000256" key="1">
    <source>
        <dbReference type="SAM" id="MobiDB-lite"/>
    </source>
</evidence>
<keyword evidence="3" id="KW-1185">Reference proteome</keyword>
<reference evidence="3" key="1">
    <citation type="submission" date="2011-02" db="EMBL/GenBank/DDBJ databases">
        <title>The Genome Sequence of Capsaspora owczarzaki ATCC 30864.</title>
        <authorList>
            <person name="Russ C."/>
            <person name="Cuomo C."/>
            <person name="Burger G."/>
            <person name="Gray M.W."/>
            <person name="Holland P.W.H."/>
            <person name="King N."/>
            <person name="Lang F.B.F."/>
            <person name="Roger A.J."/>
            <person name="Ruiz-Trillo I."/>
            <person name="Young S.K."/>
            <person name="Zeng Q."/>
            <person name="Gargeya S."/>
            <person name="Alvarado L."/>
            <person name="Berlin A."/>
            <person name="Chapman S.B."/>
            <person name="Chen Z."/>
            <person name="Freedman E."/>
            <person name="Gellesch M."/>
            <person name="Goldberg J."/>
            <person name="Griggs A."/>
            <person name="Gujja S."/>
            <person name="Heilman E."/>
            <person name="Heiman D."/>
            <person name="Howarth C."/>
            <person name="Mehta T."/>
            <person name="Neiman D."/>
            <person name="Pearson M."/>
            <person name="Roberts A."/>
            <person name="Saif S."/>
            <person name="Shea T."/>
            <person name="Shenoy N."/>
            <person name="Sisk P."/>
            <person name="Stolte C."/>
            <person name="Sykes S."/>
            <person name="White J."/>
            <person name="Yandava C."/>
            <person name="Haas B."/>
            <person name="Nusbaum C."/>
            <person name="Birren B."/>
        </authorList>
    </citation>
    <scope>NUCLEOTIDE SEQUENCE</scope>
    <source>
        <strain evidence="3">ATCC 30864</strain>
    </source>
</reference>
<dbReference type="Proteomes" id="UP000008743">
    <property type="component" value="Unassembled WGS sequence"/>
</dbReference>
<proteinExistence type="predicted"/>
<name>A0A0D2VLU4_CAPO3</name>
<dbReference type="AlphaFoldDB" id="A0A0D2VLU4"/>
<dbReference type="RefSeq" id="XP_004349021.1">
    <property type="nucleotide sequence ID" value="XM_004348971.1"/>
</dbReference>
<feature type="region of interest" description="Disordered" evidence="1">
    <location>
        <begin position="343"/>
        <end position="385"/>
    </location>
</feature>
<organism evidence="2 3">
    <name type="scientific">Capsaspora owczarzaki (strain ATCC 30864)</name>
    <dbReference type="NCBI Taxonomy" id="595528"/>
    <lineage>
        <taxon>Eukaryota</taxon>
        <taxon>Filasterea</taxon>
        <taxon>Capsaspora</taxon>
    </lineage>
</organism>
<sequence>MSFFSLDRTSSTVPASASTSTVPCWRTIDPSRLTSATSFWDSYISFYWLMTAVGDEKISSHFQDFRQDLILLLRQWNALSRANATVLPSLPVFEKALGRISKAATADKALTAFGCVSDDLETVLKTIHDLTQHTSGQARGDLAERHNALMRFQKHVERTKSDFDKLISTSSNENILSDSLENTNLMKGGNIASLHLFCHEDALVYEFFDDAQLQKSSKSTKNEAQRKVAFVRGTMEVDKWLFQQPPTNRFDAAFLLSTLRSVHPFPVSPDRICQTEPLAARYKELIECLYRAIPFQTDNSTARKPSAATANLVSTSTAASSTPSVNVLSSNVDASSTAVKSTTSASNASSSAVKSTSPAFNASSTAEKSTTPRLSSATATGVRSSPTLTGLVDAEMVALSHLAQQIDAVPLEIVAVAWGRYPKLNTL</sequence>
<feature type="compositionally biased region" description="Low complexity" evidence="1">
    <location>
        <begin position="343"/>
        <end position="357"/>
    </location>
</feature>
<protein>
    <submittedName>
        <fullName evidence="2">Uncharacterized protein</fullName>
    </submittedName>
</protein>
<evidence type="ECO:0000313" key="2">
    <source>
        <dbReference type="EMBL" id="KJE91082.1"/>
    </source>
</evidence>
<evidence type="ECO:0000313" key="3">
    <source>
        <dbReference type="Proteomes" id="UP000008743"/>
    </source>
</evidence>